<dbReference type="OrthoDB" id="2087617at2"/>
<reference evidence="1 2" key="1">
    <citation type="submission" date="2015-01" db="EMBL/GenBank/DDBJ databases">
        <title>Jeotgalibacillus campisalis genome sequencing.</title>
        <authorList>
            <person name="Goh K.M."/>
            <person name="Chan K.-G."/>
            <person name="Yaakop A.S."/>
            <person name="Ee R."/>
            <person name="Gan H.M."/>
            <person name="Chan C.S."/>
        </authorList>
    </citation>
    <scope>NUCLEOTIDE SEQUENCE [LARGE SCALE GENOMIC DNA]</scope>
    <source>
        <strain evidence="1 2">SF-57</strain>
    </source>
</reference>
<keyword evidence="2" id="KW-1185">Reference proteome</keyword>
<name>A0A0C2VVE5_9BACL</name>
<sequence>MSLFEKIIGSLNDKREWKAMEARAETLPSDYHNAYKAMQKYLWNTGGMVDWQETKLVFTHIIDLLEEAAANGKRVKEVTGNDTAAFCDELVMDTKSWRDKERQKLNDSIK</sequence>
<evidence type="ECO:0000313" key="1">
    <source>
        <dbReference type="EMBL" id="KIL48386.1"/>
    </source>
</evidence>
<evidence type="ECO:0008006" key="3">
    <source>
        <dbReference type="Google" id="ProtNLM"/>
    </source>
</evidence>
<evidence type="ECO:0000313" key="2">
    <source>
        <dbReference type="Proteomes" id="UP000031972"/>
    </source>
</evidence>
<dbReference type="RefSeq" id="WP_041056520.1">
    <property type="nucleotide sequence ID" value="NZ_JXRR01000013.1"/>
</dbReference>
<dbReference type="Proteomes" id="UP000031972">
    <property type="component" value="Unassembled WGS sequence"/>
</dbReference>
<comment type="caution">
    <text evidence="1">The sequence shown here is derived from an EMBL/GenBank/DDBJ whole genome shotgun (WGS) entry which is preliminary data.</text>
</comment>
<dbReference type="InterPro" id="IPR008316">
    <property type="entry name" value="UCP029876"/>
</dbReference>
<protein>
    <recommendedName>
        <fullName evidence="3">DUF1048 domain-containing protein</fullName>
    </recommendedName>
</protein>
<dbReference type="SUPFAM" id="SSF158560">
    <property type="entry name" value="BH3980-like"/>
    <property type="match status" value="1"/>
</dbReference>
<accession>A0A0C2VVE5</accession>
<gene>
    <name evidence="1" type="ORF">KR50_14220</name>
</gene>
<dbReference type="Gene3D" id="1.10.1900.10">
    <property type="entry name" value="c-terminal domain of poly(a) binding protein"/>
    <property type="match status" value="1"/>
</dbReference>
<proteinExistence type="predicted"/>
<dbReference type="Pfam" id="PF06304">
    <property type="entry name" value="DUF1048"/>
    <property type="match status" value="1"/>
</dbReference>
<dbReference type="AlphaFoldDB" id="A0A0C2VVE5"/>
<dbReference type="PATRIC" id="fig|220754.4.peg.1446"/>
<dbReference type="PIRSF" id="PIRSF029876">
    <property type="entry name" value="UCP029876"/>
    <property type="match status" value="1"/>
</dbReference>
<organism evidence="1 2">
    <name type="scientific">Jeotgalibacillus campisalis</name>
    <dbReference type="NCBI Taxonomy" id="220754"/>
    <lineage>
        <taxon>Bacteria</taxon>
        <taxon>Bacillati</taxon>
        <taxon>Bacillota</taxon>
        <taxon>Bacilli</taxon>
        <taxon>Bacillales</taxon>
        <taxon>Caryophanaceae</taxon>
        <taxon>Jeotgalibacillus</taxon>
    </lineage>
</organism>
<dbReference type="EMBL" id="JXRR01000013">
    <property type="protein sequence ID" value="KIL48386.1"/>
    <property type="molecule type" value="Genomic_DNA"/>
</dbReference>